<proteinExistence type="predicted"/>
<feature type="transmembrane region" description="Helical" evidence="8">
    <location>
        <begin position="25"/>
        <end position="43"/>
    </location>
</feature>
<protein>
    <submittedName>
        <fullName evidence="9">Uncharacterized protein</fullName>
    </submittedName>
</protein>
<keyword evidence="6 8" id="KW-1133">Transmembrane helix</keyword>
<evidence type="ECO:0000256" key="4">
    <source>
        <dbReference type="ARBA" id="ARBA00022679"/>
    </source>
</evidence>
<sequence>MTTQSLSGWAVAPTTRARSAVRGRAVPAITVGLAGTAVALAGASSPSYWGDEAASVMSAERSIPALFAMLGNVDAVHGLYYLFLHFWIGVFGTSELATRAPSAIAVGVAAAGVLTLMRRFTSLRVAVLASVVFLLLPRIAYAGIEARSYAMGAAVAVWLTVWFARLVASRRARMLEWIGFGAAVGASAYLFLYLLLLAPVYAIVLLITPGLRQRVRGGLLAGTAAVLVAAPMVLAAVGQRGQVSFLARRDYANAYSVLVDQWFGWVPLAVAAWLLIIVGVIAAKRLSPNRRQGVVLLVVWLVLPTAALLIGNALLAPMYNIRYLTFCAPAAAMLVAVGAAAVPGVIERMRSARAARRSVRGLPTSTRRLRASTLTLEIVAVVAILALPVCIAERGPFAKDDGSDLRQAATAVDHIAQTGDAIVFDSATRPSQRPRLALRLYPQDFAGTVDVGLRVPYTQRAELWDTVAPVSALAPELSSFRRVIAVELRGSASVDLAALEAQGFVVEAVHHVHRTDIYTLTREIA</sequence>
<dbReference type="PANTHER" id="PTHR33908">
    <property type="entry name" value="MANNOSYLTRANSFERASE YKCB-RELATED"/>
    <property type="match status" value="1"/>
</dbReference>
<feature type="transmembrane region" description="Helical" evidence="8">
    <location>
        <begin position="367"/>
        <end position="389"/>
    </location>
</feature>
<evidence type="ECO:0000256" key="8">
    <source>
        <dbReference type="SAM" id="Phobius"/>
    </source>
</evidence>
<reference evidence="9 10" key="1">
    <citation type="submission" date="2019-04" db="EMBL/GenBank/DDBJ databases">
        <authorList>
            <person name="Jiang L."/>
        </authorList>
    </citation>
    <scope>NUCLEOTIDE SEQUENCE [LARGE SCALE GENOMIC DNA]</scope>
    <source>
        <strain evidence="9 10">YIM 131861</strain>
    </source>
</reference>
<keyword evidence="2" id="KW-1003">Cell membrane</keyword>
<dbReference type="PANTHER" id="PTHR33908:SF3">
    <property type="entry name" value="UNDECAPRENYL PHOSPHATE-ALPHA-4-AMINO-4-DEOXY-L-ARABINOSE ARABINOSYL TRANSFERASE"/>
    <property type="match status" value="1"/>
</dbReference>
<dbReference type="Proteomes" id="UP000307380">
    <property type="component" value="Unassembled WGS sequence"/>
</dbReference>
<dbReference type="RefSeq" id="WP_136424420.1">
    <property type="nucleotide sequence ID" value="NZ_OZ241748.1"/>
</dbReference>
<dbReference type="GO" id="GO:0009103">
    <property type="term" value="P:lipopolysaccharide biosynthetic process"/>
    <property type="evidence" value="ECO:0007669"/>
    <property type="project" value="UniProtKB-ARBA"/>
</dbReference>
<dbReference type="GO" id="GO:0016763">
    <property type="term" value="F:pentosyltransferase activity"/>
    <property type="evidence" value="ECO:0007669"/>
    <property type="project" value="TreeGrafter"/>
</dbReference>
<feature type="transmembrane region" description="Helical" evidence="8">
    <location>
        <begin position="262"/>
        <end position="282"/>
    </location>
</feature>
<evidence type="ECO:0000256" key="6">
    <source>
        <dbReference type="ARBA" id="ARBA00022989"/>
    </source>
</evidence>
<name>A0A4V6RZ45_9MICO</name>
<evidence type="ECO:0000256" key="5">
    <source>
        <dbReference type="ARBA" id="ARBA00022692"/>
    </source>
</evidence>
<dbReference type="EMBL" id="SSSN01000006">
    <property type="protein sequence ID" value="THG34147.1"/>
    <property type="molecule type" value="Genomic_DNA"/>
</dbReference>
<feature type="transmembrane region" description="Helical" evidence="8">
    <location>
        <begin position="96"/>
        <end position="117"/>
    </location>
</feature>
<organism evidence="9 10">
    <name type="scientific">Orlajensenia flava</name>
    <dbReference type="NCBI Taxonomy" id="2565934"/>
    <lineage>
        <taxon>Bacteria</taxon>
        <taxon>Bacillati</taxon>
        <taxon>Actinomycetota</taxon>
        <taxon>Actinomycetes</taxon>
        <taxon>Micrococcales</taxon>
        <taxon>Microbacteriaceae</taxon>
        <taxon>Orlajensenia</taxon>
    </lineage>
</organism>
<feature type="transmembrane region" description="Helical" evidence="8">
    <location>
        <begin position="148"/>
        <end position="168"/>
    </location>
</feature>
<accession>A0A4V6RZ45</accession>
<evidence type="ECO:0000256" key="1">
    <source>
        <dbReference type="ARBA" id="ARBA00004651"/>
    </source>
</evidence>
<gene>
    <name evidence="9" type="ORF">E6C70_10035</name>
</gene>
<dbReference type="GO" id="GO:0005886">
    <property type="term" value="C:plasma membrane"/>
    <property type="evidence" value="ECO:0007669"/>
    <property type="project" value="UniProtKB-SubCell"/>
</dbReference>
<feature type="transmembrane region" description="Helical" evidence="8">
    <location>
        <begin position="219"/>
        <end position="242"/>
    </location>
</feature>
<dbReference type="InterPro" id="IPR050297">
    <property type="entry name" value="LipidA_mod_glycosyltrf_83"/>
</dbReference>
<dbReference type="AlphaFoldDB" id="A0A4V6RZ45"/>
<comment type="subcellular location">
    <subcellularLocation>
        <location evidence="1">Cell membrane</location>
        <topology evidence="1">Multi-pass membrane protein</topology>
    </subcellularLocation>
</comment>
<evidence type="ECO:0000313" key="9">
    <source>
        <dbReference type="EMBL" id="THG34147.1"/>
    </source>
</evidence>
<evidence type="ECO:0000256" key="2">
    <source>
        <dbReference type="ARBA" id="ARBA00022475"/>
    </source>
</evidence>
<keyword evidence="3" id="KW-0328">Glycosyltransferase</keyword>
<feature type="transmembrane region" description="Helical" evidence="8">
    <location>
        <begin position="321"/>
        <end position="346"/>
    </location>
</feature>
<keyword evidence="4" id="KW-0808">Transferase</keyword>
<keyword evidence="10" id="KW-1185">Reference proteome</keyword>
<dbReference type="OrthoDB" id="5318634at2"/>
<feature type="transmembrane region" description="Helical" evidence="8">
    <location>
        <begin position="294"/>
        <end position="315"/>
    </location>
</feature>
<feature type="transmembrane region" description="Helical" evidence="8">
    <location>
        <begin position="63"/>
        <end position="84"/>
    </location>
</feature>
<feature type="transmembrane region" description="Helical" evidence="8">
    <location>
        <begin position="188"/>
        <end position="207"/>
    </location>
</feature>
<dbReference type="GO" id="GO:0010041">
    <property type="term" value="P:response to iron(III) ion"/>
    <property type="evidence" value="ECO:0007669"/>
    <property type="project" value="TreeGrafter"/>
</dbReference>
<evidence type="ECO:0000313" key="10">
    <source>
        <dbReference type="Proteomes" id="UP000307380"/>
    </source>
</evidence>
<keyword evidence="5 8" id="KW-0812">Transmembrane</keyword>
<feature type="transmembrane region" description="Helical" evidence="8">
    <location>
        <begin position="123"/>
        <end position="141"/>
    </location>
</feature>
<keyword evidence="7 8" id="KW-0472">Membrane</keyword>
<evidence type="ECO:0000256" key="3">
    <source>
        <dbReference type="ARBA" id="ARBA00022676"/>
    </source>
</evidence>
<comment type="caution">
    <text evidence="9">The sequence shown here is derived from an EMBL/GenBank/DDBJ whole genome shotgun (WGS) entry which is preliminary data.</text>
</comment>
<evidence type="ECO:0000256" key="7">
    <source>
        <dbReference type="ARBA" id="ARBA00023136"/>
    </source>
</evidence>